<feature type="region of interest" description="Disordered" evidence="8">
    <location>
        <begin position="551"/>
        <end position="586"/>
    </location>
</feature>
<dbReference type="Pfam" id="PF12372">
    <property type="entry name" value="Htt_N-HEAT"/>
    <property type="match status" value="1"/>
</dbReference>
<dbReference type="InterPro" id="IPR028426">
    <property type="entry name" value="Huntingtin_fam"/>
</dbReference>
<evidence type="ECO:0000256" key="4">
    <source>
        <dbReference type="ARBA" id="ARBA00007153"/>
    </source>
</evidence>
<evidence type="ECO:0000256" key="5">
    <source>
        <dbReference type="ARBA" id="ARBA00022490"/>
    </source>
</evidence>
<dbReference type="PROSITE" id="PS50077">
    <property type="entry name" value="HEAT_REPEAT"/>
    <property type="match status" value="1"/>
</dbReference>
<feature type="compositionally biased region" description="Low complexity" evidence="8">
    <location>
        <begin position="609"/>
        <end position="629"/>
    </location>
</feature>
<keyword evidence="10" id="KW-1185">Reference proteome</keyword>
<dbReference type="PANTHER" id="PTHR10170">
    <property type="entry name" value="HUNTINGTON DISEASE PROTEIN"/>
    <property type="match status" value="1"/>
</dbReference>
<keyword evidence="5" id="KW-0963">Cytoplasm</keyword>
<dbReference type="InterPro" id="IPR048411">
    <property type="entry name" value="Htt_N_HEAT_rpt-1"/>
</dbReference>
<feature type="compositionally biased region" description="Basic and acidic residues" evidence="8">
    <location>
        <begin position="568"/>
        <end position="583"/>
    </location>
</feature>
<accession>A0AAV1LFV5</accession>
<proteinExistence type="inferred from homology"/>
<comment type="function">
    <text evidence="1">May play a role in microtubule-mediated transport or vesicle function.</text>
</comment>
<evidence type="ECO:0008006" key="11">
    <source>
        <dbReference type="Google" id="ProtNLM"/>
    </source>
</evidence>
<dbReference type="InterPro" id="IPR048413">
    <property type="entry name" value="Htt_C-HEAT_rpt"/>
</dbReference>
<evidence type="ECO:0000256" key="6">
    <source>
        <dbReference type="ARBA" id="ARBA00023242"/>
    </source>
</evidence>
<dbReference type="GO" id="GO:0005634">
    <property type="term" value="C:nucleus"/>
    <property type="evidence" value="ECO:0007669"/>
    <property type="project" value="UniProtKB-SubCell"/>
</dbReference>
<dbReference type="InterPro" id="IPR000091">
    <property type="entry name" value="Huntingtin"/>
</dbReference>
<dbReference type="SUPFAM" id="SSF48371">
    <property type="entry name" value="ARM repeat"/>
    <property type="match status" value="2"/>
</dbReference>
<dbReference type="EMBL" id="CAVLGL010000090">
    <property type="protein sequence ID" value="CAK1594401.1"/>
    <property type="molecule type" value="Genomic_DNA"/>
</dbReference>
<dbReference type="Pfam" id="PF20926">
    <property type="entry name" value="Htt_N-HEAT_1"/>
    <property type="match status" value="1"/>
</dbReference>
<dbReference type="PANTHER" id="PTHR10170:SF10">
    <property type="entry name" value="HUNTINGTIN"/>
    <property type="match status" value="1"/>
</dbReference>
<comment type="caution">
    <text evidence="9">The sequence shown here is derived from an EMBL/GenBank/DDBJ whole genome shotgun (WGS) entry which is preliminary data.</text>
</comment>
<dbReference type="GO" id="GO:0005737">
    <property type="term" value="C:cytoplasm"/>
    <property type="evidence" value="ECO:0007669"/>
    <property type="project" value="UniProtKB-SubCell"/>
</dbReference>
<feature type="region of interest" description="Disordered" evidence="8">
    <location>
        <begin position="606"/>
        <end position="647"/>
    </location>
</feature>
<comment type="similarity">
    <text evidence="4">Belongs to the huntingtin family.</text>
</comment>
<dbReference type="InterPro" id="IPR024613">
    <property type="entry name" value="Huntingtin_N_HEAT_rpt-2"/>
</dbReference>
<organism evidence="9 10">
    <name type="scientific">Parnassius mnemosyne</name>
    <name type="common">clouded apollo</name>
    <dbReference type="NCBI Taxonomy" id="213953"/>
    <lineage>
        <taxon>Eukaryota</taxon>
        <taxon>Metazoa</taxon>
        <taxon>Ecdysozoa</taxon>
        <taxon>Arthropoda</taxon>
        <taxon>Hexapoda</taxon>
        <taxon>Insecta</taxon>
        <taxon>Pterygota</taxon>
        <taxon>Neoptera</taxon>
        <taxon>Endopterygota</taxon>
        <taxon>Lepidoptera</taxon>
        <taxon>Glossata</taxon>
        <taxon>Ditrysia</taxon>
        <taxon>Papilionoidea</taxon>
        <taxon>Papilionidae</taxon>
        <taxon>Parnassiinae</taxon>
        <taxon>Parnassini</taxon>
        <taxon>Parnassius</taxon>
        <taxon>Driopa</taxon>
    </lineage>
</organism>
<dbReference type="InterPro" id="IPR021133">
    <property type="entry name" value="HEAT_type_2"/>
</dbReference>
<feature type="compositionally biased region" description="Polar residues" evidence="8">
    <location>
        <begin position="335"/>
        <end position="348"/>
    </location>
</feature>
<evidence type="ECO:0000256" key="7">
    <source>
        <dbReference type="PROSITE-ProRule" id="PRU00103"/>
    </source>
</evidence>
<comment type="subcellular location">
    <subcellularLocation>
        <location evidence="3">Cytoplasm</location>
    </subcellularLocation>
    <subcellularLocation>
        <location evidence="2">Nucleus</location>
    </subcellularLocation>
</comment>
<dbReference type="InterPro" id="IPR048412">
    <property type="entry name" value="Htt_bridge"/>
</dbReference>
<keyword evidence="6" id="KW-0539">Nucleus</keyword>
<reference evidence="9 10" key="1">
    <citation type="submission" date="2023-11" db="EMBL/GenBank/DDBJ databases">
        <authorList>
            <person name="Hedman E."/>
            <person name="Englund M."/>
            <person name="Stromberg M."/>
            <person name="Nyberg Akerstrom W."/>
            <person name="Nylinder S."/>
            <person name="Jareborg N."/>
            <person name="Kallberg Y."/>
            <person name="Kronander E."/>
        </authorList>
    </citation>
    <scope>NUCLEOTIDE SEQUENCE [LARGE SCALE GENOMIC DNA]</scope>
</reference>
<feature type="repeat" description="HEAT" evidence="7">
    <location>
        <begin position="867"/>
        <end position="904"/>
    </location>
</feature>
<gene>
    <name evidence="9" type="ORF">PARMNEM_LOCUS14036</name>
</gene>
<evidence type="ECO:0000313" key="9">
    <source>
        <dbReference type="EMBL" id="CAK1594401.1"/>
    </source>
</evidence>
<dbReference type="Pfam" id="PF20927">
    <property type="entry name" value="Htt_C-HEAT"/>
    <property type="match status" value="2"/>
</dbReference>
<feature type="region of interest" description="Disordered" evidence="8">
    <location>
        <begin position="1107"/>
        <end position="1139"/>
    </location>
</feature>
<evidence type="ECO:0000256" key="2">
    <source>
        <dbReference type="ARBA" id="ARBA00004123"/>
    </source>
</evidence>
<evidence type="ECO:0000313" key="10">
    <source>
        <dbReference type="Proteomes" id="UP001314205"/>
    </source>
</evidence>
<dbReference type="Pfam" id="PF20925">
    <property type="entry name" value="Htt_bridge"/>
    <property type="match status" value="1"/>
</dbReference>
<dbReference type="InterPro" id="IPR016024">
    <property type="entry name" value="ARM-type_fold"/>
</dbReference>
<protein>
    <recommendedName>
        <fullName evidence="11">Huntingtin</fullName>
    </recommendedName>
</protein>
<dbReference type="InterPro" id="IPR011989">
    <property type="entry name" value="ARM-like"/>
</dbReference>
<sequence length="3106" mass="351168">MNILEKAEKSLEYLKSGEGTAKGHELQAAAGTLGRCLGALGSRPNCARHYANLLHSAVPTLLSLASNDNAEVRLVGDEALNRSVAGGFAFHSYKTNIILQNQIDCNKNARWIRAALSRICLGDTWLRPGPGKIRTQAQTLFPKLSQIVHHTSETQLIVEALESNLPRILNALAEYTTDEEISELSKALLSHVDCTEAAVRRGIATCVAHLCSHREPLLTNILGRVFENLWPTASSDTAIIGWFCVIKAMFQINDMERFTDTDLFSDQDYLELYQLCIHYLEQTTTEHNIQNAVMECLAVLLSQANGKQRRVLLERHPRLVCLDNRQSEKGHRRNISSVSAMSTRTAPSPLTEPREPELTFTGALQLGSLLQLTTPSLSVEDLAIHTPDSPVSDTEIQIPDTEQLTKDLTEKLQEIEETDHCEDDNNLSHESGFKINIGSSTDDDVVLKYCARLLASKFLLTGNKGGVIPDRSVRVSVKASSLTCLSEILRIYPQAMTMYLDKDADLKFQNYSGSSEGVDNAHENINDFILERNVCYQDSITDSTSQELLNKSTDSQANTQSQQQMSKKSTEKFFESPERKSSKDVVSNVLDSRILGKMDLVASEMSADSTNPNMTNSNFTSNSNMTGSNDPISSGYPMSSSGDVPSSSIDLDMKFDHFGESTTNLDNLDVLKDLERKDERKKPLKRTDEVQTKDDSCQDKSQKNYIDDKDSERDFEFQHMSDGFILLEGHSDPQIRGLVRVCIGNYLNAALDISHGDYNRWRNYAVMPREVTENLSADRLMDIVLKGLSDEVHSTVNHTLASLTNLSTALFNSAHWTLVINELNSLVNVENNNYWLCRVNLCKLYEKLPYQKLFMLCPEYNARSKHIMDTLFRLLANEDQKVRSAAAQAIANIIPKIYPMRRETPTTMMAEVAKEQSQAFNFDHQSCSLNLVRNIFFYNDLPKQMRVGGMLKNVEALTMLVGDLVQRLFSSSCKFYTQGLLEALQAICKLWSPWKHKEAYTDQGILSYCLHNLDYCNGTVAARTVLMDLCCMIYPVEIHNIMRHKTSNRDIFERDYQNTTDKWQHLESEKVASLAEKFLQVTLKMLNVLVHLIEEVNPNVHLNKSGIALPGSPVRRKTQDPIPRKGSSSPQDVDEKGSLRKKVPIPATSLKANFAGHFFNEPFYMKLYENLRAMYSNHKINLDPKSSIFYDFLSTVLNCLAIQLELATEKEFGHVTEEILYYMKVMMPLCPNTTVYCITQLLKCLFGTNMINQYNDFMSISDTPDVPSKTSFYDDVMLVNPVKDRTEDSRRSSVCSNASQKLSLDSKNPRMLVERQLLMAMENFSKNKTDRKWSTNKKELERYIRLFEPVVIQALKSYTMQNDIPLQCEVLSLLNQLLALRVNYCMLDSDQIFIGFLMKQLDLVEQHEIPNCCMLVNSILLFLVQLSSSKHHTKQLIEIPKLIQLCDGLMASGAHSECIAGLEPVAVRVFSNMGGGSVLGRAQQQEAQATREVLFYMLQKTMHQHKVLDLVSCVLSLSQEHPESYYRWSELASDTLLNLLTQRTIEIDSGDAIKSLERLLDSVYKDVLLEQSRVEILLKILFKAPPDQATTPLKLKLRYLAIIMILLRKVLVLIPESEILLSINYLKSTSVSPQSIFFNVKPNVDPLNVQNVNENCANLSPDVILVRCLFKTLTYAIIEMDDCRANLDHNVNENKDNLLYAVCVNIVVHVKHMLHLTNGCLFPLTAKTAQNILHNEQSGLNTGLYSPEENIPLDQLNMICLKSAHRIPLLTVHWSHLLIRLNFLSQKYWHKLMIGFARNLPLSADSGDTRLLRVDILQTACVVAYCEYFVDNGLTQAVHLTWLLVNRVHILISQYGEEIVQKLIAKVQQNSVASGLLLQAIAARCQCCLKEEFALNTYKVLSLCHESQSGAVLFLICRIIGKLEPAIAIRFTSLAIERCKALGELAADKINSQLSKEDLQIALESLQRDGVHVRYSALVVQLNKLASSTFDLSPLDLTLDRVVNPNNVLTTSVDANWLLNEVKIRCRTNSTFPKVSKYNDLAKLLSNLSQQDLLTVMSCPEFDRKILTSCFKVACDAFTREFLNIVSVSESKEIEKEIAREQEIVRVKEEMTSSIDSNKLNMVNSLHVFKRSDSRESKSQFFIPINEIETRERFGNLKLSEEELELTSPDLPDLYQISLSTLDKSICDILRLFPKQNRPLSQSENFNLNIEQTIDRYTRRCHQVFQDKLFYQEFITLQTIMTGFLDCLHRIIALIDESDCDLLEKCIENIIPVNVARNIAIFSVVSLQYLSFLIKNKKAVESPIHADVSFRVTNTESENIVVDHLISVTVDNVAKALSFDEIWSELNVDSNFNRIQSAISCLFAVLKYLVKDTKPLILKSHVPLHDSGPKPDFILTSDKLITMVQYWEQNFYAKPIDDILAKGYQKPIESLLVSLSRLEVVSNIALIPPIAWSYVQATIKNDTVQNIDLPLQTFQDMDVLESFLFRVNLIGWSSKKQFEEIWVGLLGALQGNGTHWAVRGITQLLISTAPYVRRKGILHVPRTNVYVADGMQRLRSLLVGTSAIKMFDDVNLERVPLMNDSFDGYHYAQFSTEYLKLASDISEEASFKVRHAVKRKRRNKDIDVNSCLQLLMDVTTDMLEPKAGTGVASRTALLQSICGASAVFSTGAQWGWAAAQLAAQSSRAHWPAAMRALLHALALCLPVLHHADELSTVHQKLLKSLTSSYAPLRQAALQGCLLQLTARTKHATTQTHNPYHELVTQLNVAVRQYLVPNSKISLYEQSLYWTVLFTLVELGHPDLMNFAVDFVLKNPRHYCTDLVVRGITLILRQQILSKDLKKTIIEKLLDNMNKYSEHHGIQILMVHLFSADSRLLSPKLTADVSNMDPDVLMSSMERITLLYKTLKNSKSKESKYILASALKYFLRETLPPAATLSRVVIEFLECCKETEKKRVGILSDREKWIQCTVLNAEVVYEVFETAVTQDQLPVLSGWIFEALCHLLTGKISTNLLPSCLLTLLVSASSNRFVRRISPLCYHIFRKGFSHHQKDESWGVFNDCLTTNGAMCFSDKRLLCVVATHSNFSGSQLERLKELCESNDCLEYLLQCLNV</sequence>
<evidence type="ECO:0000256" key="3">
    <source>
        <dbReference type="ARBA" id="ARBA00004496"/>
    </source>
</evidence>
<feature type="region of interest" description="Disordered" evidence="8">
    <location>
        <begin position="681"/>
        <end position="710"/>
    </location>
</feature>
<evidence type="ECO:0000256" key="8">
    <source>
        <dbReference type="SAM" id="MobiDB-lite"/>
    </source>
</evidence>
<feature type="region of interest" description="Disordered" evidence="8">
    <location>
        <begin position="330"/>
        <end position="355"/>
    </location>
</feature>
<dbReference type="PRINTS" id="PR00375">
    <property type="entry name" value="HUNTINGTIN"/>
</dbReference>
<evidence type="ECO:0000256" key="1">
    <source>
        <dbReference type="ARBA" id="ARBA00002907"/>
    </source>
</evidence>
<dbReference type="Proteomes" id="UP001314205">
    <property type="component" value="Unassembled WGS sequence"/>
</dbReference>
<name>A0AAV1LFV5_9NEOP</name>
<dbReference type="Gene3D" id="1.25.10.10">
    <property type="entry name" value="Leucine-rich Repeat Variant"/>
    <property type="match status" value="2"/>
</dbReference>